<dbReference type="EMBL" id="VDEP01000276">
    <property type="protein sequence ID" value="KAA1113606.1"/>
    <property type="molecule type" value="Genomic_DNA"/>
</dbReference>
<evidence type="ECO:0000313" key="2">
    <source>
        <dbReference type="Proteomes" id="UP000325313"/>
    </source>
</evidence>
<gene>
    <name evidence="1" type="ORF">PGTUg99_004904</name>
</gene>
<name>A0A5B0QK74_PUCGR</name>
<protein>
    <submittedName>
        <fullName evidence="1">Uncharacterized protein</fullName>
    </submittedName>
</protein>
<dbReference type="AlphaFoldDB" id="A0A5B0QK74"/>
<sequence>MKKQEYLRYDDTAKLPEDFDHEVNYLLVLLNDKKQEEFWKFVDGNRDILDLFPSKPDLSAESTSRLAKKSLDGIIPHRIKLTTEELK</sequence>
<reference evidence="1 2" key="1">
    <citation type="submission" date="2019-05" db="EMBL/GenBank/DDBJ databases">
        <title>Emergence of the Ug99 lineage of the wheat stem rust pathogen through somatic hybridization.</title>
        <authorList>
            <person name="Li F."/>
            <person name="Upadhyaya N.M."/>
            <person name="Sperschneider J."/>
            <person name="Matny O."/>
            <person name="Nguyen-Phuc H."/>
            <person name="Mago R."/>
            <person name="Raley C."/>
            <person name="Miller M.E."/>
            <person name="Silverstein K.A.T."/>
            <person name="Henningsen E."/>
            <person name="Hirsch C.D."/>
            <person name="Visser B."/>
            <person name="Pretorius Z.A."/>
            <person name="Steffenson B.J."/>
            <person name="Schwessinger B."/>
            <person name="Dodds P.N."/>
            <person name="Figueroa M."/>
        </authorList>
    </citation>
    <scope>NUCLEOTIDE SEQUENCE [LARGE SCALE GENOMIC DNA]</scope>
    <source>
        <strain evidence="1 2">Ug99</strain>
    </source>
</reference>
<accession>A0A5B0QK74</accession>
<comment type="caution">
    <text evidence="1">The sequence shown here is derived from an EMBL/GenBank/DDBJ whole genome shotgun (WGS) entry which is preliminary data.</text>
</comment>
<proteinExistence type="predicted"/>
<organism evidence="1 2">
    <name type="scientific">Puccinia graminis f. sp. tritici</name>
    <dbReference type="NCBI Taxonomy" id="56615"/>
    <lineage>
        <taxon>Eukaryota</taxon>
        <taxon>Fungi</taxon>
        <taxon>Dikarya</taxon>
        <taxon>Basidiomycota</taxon>
        <taxon>Pucciniomycotina</taxon>
        <taxon>Pucciniomycetes</taxon>
        <taxon>Pucciniales</taxon>
        <taxon>Pucciniaceae</taxon>
        <taxon>Puccinia</taxon>
    </lineage>
</organism>
<evidence type="ECO:0000313" key="1">
    <source>
        <dbReference type="EMBL" id="KAA1113606.1"/>
    </source>
</evidence>
<dbReference type="Proteomes" id="UP000325313">
    <property type="component" value="Unassembled WGS sequence"/>
</dbReference>